<name>V4MRM1_EUTSA</name>
<proteinExistence type="predicted"/>
<gene>
    <name evidence="1" type="ORF">EUTSA_v10009234mg</name>
</gene>
<sequence>MVLDLGGKLYDGRDNISISGLESLNCPWLRHSCLGHHQLDVLWLHTFLIHLFIIQINSSCSCTTRFCRETTAMVPREAPIMP</sequence>
<accession>V4MRM1</accession>
<evidence type="ECO:0000313" key="1">
    <source>
        <dbReference type="EMBL" id="ESQ34421.1"/>
    </source>
</evidence>
<dbReference type="Proteomes" id="UP000030689">
    <property type="component" value="Unassembled WGS sequence"/>
</dbReference>
<dbReference type="AlphaFoldDB" id="V4MRM1"/>
<keyword evidence="2" id="KW-1185">Reference proteome</keyword>
<organism evidence="1 2">
    <name type="scientific">Eutrema salsugineum</name>
    <name type="common">Saltwater cress</name>
    <name type="synonym">Sisymbrium salsugineum</name>
    <dbReference type="NCBI Taxonomy" id="72664"/>
    <lineage>
        <taxon>Eukaryota</taxon>
        <taxon>Viridiplantae</taxon>
        <taxon>Streptophyta</taxon>
        <taxon>Embryophyta</taxon>
        <taxon>Tracheophyta</taxon>
        <taxon>Spermatophyta</taxon>
        <taxon>Magnoliopsida</taxon>
        <taxon>eudicotyledons</taxon>
        <taxon>Gunneridae</taxon>
        <taxon>Pentapetalae</taxon>
        <taxon>rosids</taxon>
        <taxon>malvids</taxon>
        <taxon>Brassicales</taxon>
        <taxon>Brassicaceae</taxon>
        <taxon>Eutremeae</taxon>
        <taxon>Eutrema</taxon>
    </lineage>
</organism>
<dbReference type="EMBL" id="KI517683">
    <property type="protein sequence ID" value="ESQ34421.1"/>
    <property type="molecule type" value="Genomic_DNA"/>
</dbReference>
<evidence type="ECO:0000313" key="2">
    <source>
        <dbReference type="Proteomes" id="UP000030689"/>
    </source>
</evidence>
<dbReference type="Gramene" id="ESQ34421">
    <property type="protein sequence ID" value="ESQ34421"/>
    <property type="gene ID" value="EUTSA_v10009234mg"/>
</dbReference>
<dbReference type="KEGG" id="eus:EUTSA_v10009234mg"/>
<reference evidence="1 2" key="1">
    <citation type="journal article" date="2013" name="Front. Plant Sci.">
        <title>The Reference Genome of the Halophytic Plant Eutrema salsugineum.</title>
        <authorList>
            <person name="Yang R."/>
            <person name="Jarvis D.E."/>
            <person name="Chen H."/>
            <person name="Beilstein M.A."/>
            <person name="Grimwood J."/>
            <person name="Jenkins J."/>
            <person name="Shu S."/>
            <person name="Prochnik S."/>
            <person name="Xin M."/>
            <person name="Ma C."/>
            <person name="Schmutz J."/>
            <person name="Wing R.A."/>
            <person name="Mitchell-Olds T."/>
            <person name="Schumaker K.S."/>
            <person name="Wang X."/>
        </authorList>
    </citation>
    <scope>NUCLEOTIDE SEQUENCE [LARGE SCALE GENOMIC DNA]</scope>
</reference>
<protein>
    <submittedName>
        <fullName evidence="1">Uncharacterized protein</fullName>
    </submittedName>
</protein>